<dbReference type="Gene3D" id="3.40.50.150">
    <property type="entry name" value="Vaccinia Virus protein VP39"/>
    <property type="match status" value="1"/>
</dbReference>
<evidence type="ECO:0000256" key="4">
    <source>
        <dbReference type="ARBA" id="ARBA00047942"/>
    </source>
</evidence>
<dbReference type="PANTHER" id="PTHR13370:SF3">
    <property type="entry name" value="TRNA (GUANINE(10)-N2)-METHYLTRANSFERASE HOMOLOG"/>
    <property type="match status" value="1"/>
</dbReference>
<dbReference type="EC" id="2.1.1.-" evidence="5"/>
<reference evidence="7 8" key="1">
    <citation type="submission" date="2018-11" db="EMBL/GenBank/DDBJ databases">
        <title>Pseudaminobacter arsenicus sp. nov., an arsenic-resistant bacterium isolated from arsenic-rich aquifers.</title>
        <authorList>
            <person name="Mu Y."/>
        </authorList>
    </citation>
    <scope>NUCLEOTIDE SEQUENCE [LARGE SCALE GENOMIC DNA]</scope>
    <source>
        <strain evidence="7 8">CB3</strain>
    </source>
</reference>
<dbReference type="EMBL" id="RKST01000001">
    <property type="protein sequence ID" value="RUM99894.1"/>
    <property type="molecule type" value="Genomic_DNA"/>
</dbReference>
<dbReference type="GO" id="GO:0008170">
    <property type="term" value="F:N-methyltransferase activity"/>
    <property type="evidence" value="ECO:0007669"/>
    <property type="project" value="InterPro"/>
</dbReference>
<dbReference type="GO" id="GO:0032259">
    <property type="term" value="P:methylation"/>
    <property type="evidence" value="ECO:0007669"/>
    <property type="project" value="UniProtKB-KW"/>
</dbReference>
<dbReference type="PRINTS" id="PR00508">
    <property type="entry name" value="S21N4MTFRASE"/>
</dbReference>
<dbReference type="PROSITE" id="PS00092">
    <property type="entry name" value="N6_MTASE"/>
    <property type="match status" value="1"/>
</dbReference>
<dbReference type="GO" id="GO:0005737">
    <property type="term" value="C:cytoplasm"/>
    <property type="evidence" value="ECO:0007669"/>
    <property type="project" value="TreeGrafter"/>
</dbReference>
<keyword evidence="3" id="KW-0808">Transferase</keyword>
<dbReference type="Pfam" id="PF01555">
    <property type="entry name" value="N6_N4_Mtase"/>
    <property type="match status" value="1"/>
</dbReference>
<comment type="similarity">
    <text evidence="1 5">Belongs to the N(4)/N(6)-methyltransferase family.</text>
</comment>
<dbReference type="OrthoDB" id="7806498at2"/>
<dbReference type="PANTHER" id="PTHR13370">
    <property type="entry name" value="RNA METHYLASE-RELATED"/>
    <property type="match status" value="1"/>
</dbReference>
<evidence type="ECO:0000313" key="8">
    <source>
        <dbReference type="Proteomes" id="UP000281647"/>
    </source>
</evidence>
<dbReference type="InterPro" id="IPR002052">
    <property type="entry name" value="DNA_methylase_N6_adenine_CS"/>
</dbReference>
<dbReference type="GO" id="GO:0003677">
    <property type="term" value="F:DNA binding"/>
    <property type="evidence" value="ECO:0007669"/>
    <property type="project" value="InterPro"/>
</dbReference>
<organism evidence="7 8">
    <name type="scientific">Borborobacter arsenicus</name>
    <dbReference type="NCBI Taxonomy" id="1851146"/>
    <lineage>
        <taxon>Bacteria</taxon>
        <taxon>Pseudomonadati</taxon>
        <taxon>Pseudomonadota</taxon>
        <taxon>Alphaproteobacteria</taxon>
        <taxon>Hyphomicrobiales</taxon>
        <taxon>Phyllobacteriaceae</taxon>
        <taxon>Borborobacter</taxon>
    </lineage>
</organism>
<dbReference type="InterPro" id="IPR001091">
    <property type="entry name" value="RM_Methyltransferase"/>
</dbReference>
<dbReference type="AlphaFoldDB" id="A0A432VCP6"/>
<sequence>MQQPIDTVIHGDCIDVMSRMESGSVDMILTDPPYITHYRSRDGQTVRNDDNDRWLAPAFAEAHRVLQPGGFCISFYGWNQADKFLGAWRAAGFRPVGHIIFRKRYASAGCFLRYHHEQAYLLAKGRVELPAIPIPDVIDWRYEGNRLHPTQKPVSVLTPLIEAFSKPGEIVLDPFCGSGSTLVAAQELDRRFIGIELDVAHHATATRRVSGATNRILAA</sequence>
<evidence type="ECO:0000256" key="5">
    <source>
        <dbReference type="RuleBase" id="RU362026"/>
    </source>
</evidence>
<proteinExistence type="inferred from homology"/>
<accession>A0A432VCP6</accession>
<evidence type="ECO:0000256" key="3">
    <source>
        <dbReference type="ARBA" id="ARBA00022679"/>
    </source>
</evidence>
<dbReference type="NCBIfam" id="NF010253">
    <property type="entry name" value="PRK13699.1"/>
    <property type="match status" value="1"/>
</dbReference>
<protein>
    <recommendedName>
        <fullName evidence="5">Methyltransferase</fullName>
        <ecNumber evidence="5">2.1.1.-</ecNumber>
    </recommendedName>
</protein>
<feature type="domain" description="DNA methylase N-4/N-6" evidence="6">
    <location>
        <begin position="25"/>
        <end position="205"/>
    </location>
</feature>
<evidence type="ECO:0000259" key="6">
    <source>
        <dbReference type="Pfam" id="PF01555"/>
    </source>
</evidence>
<keyword evidence="2 7" id="KW-0489">Methyltransferase</keyword>
<name>A0A432VCP6_9HYPH</name>
<dbReference type="InterPro" id="IPR029063">
    <property type="entry name" value="SAM-dependent_MTases_sf"/>
</dbReference>
<dbReference type="Proteomes" id="UP000281647">
    <property type="component" value="Unassembled WGS sequence"/>
</dbReference>
<evidence type="ECO:0000256" key="2">
    <source>
        <dbReference type="ARBA" id="ARBA00022603"/>
    </source>
</evidence>
<comment type="caution">
    <text evidence="7">The sequence shown here is derived from an EMBL/GenBank/DDBJ whole genome shotgun (WGS) entry which is preliminary data.</text>
</comment>
<dbReference type="InterPro" id="IPR002941">
    <property type="entry name" value="DNA_methylase_N4/N6"/>
</dbReference>
<gene>
    <name evidence="7" type="ORF">EET67_00730</name>
</gene>
<dbReference type="SUPFAM" id="SSF53335">
    <property type="entry name" value="S-adenosyl-L-methionine-dependent methyltransferases"/>
    <property type="match status" value="1"/>
</dbReference>
<evidence type="ECO:0000256" key="1">
    <source>
        <dbReference type="ARBA" id="ARBA00006594"/>
    </source>
</evidence>
<comment type="catalytic activity">
    <reaction evidence="4">
        <text>a 2'-deoxyadenosine in DNA + S-adenosyl-L-methionine = an N(6)-methyl-2'-deoxyadenosine in DNA + S-adenosyl-L-homocysteine + H(+)</text>
        <dbReference type="Rhea" id="RHEA:15197"/>
        <dbReference type="Rhea" id="RHEA-COMP:12418"/>
        <dbReference type="Rhea" id="RHEA-COMP:12419"/>
        <dbReference type="ChEBI" id="CHEBI:15378"/>
        <dbReference type="ChEBI" id="CHEBI:57856"/>
        <dbReference type="ChEBI" id="CHEBI:59789"/>
        <dbReference type="ChEBI" id="CHEBI:90615"/>
        <dbReference type="ChEBI" id="CHEBI:90616"/>
        <dbReference type="EC" id="2.1.1.72"/>
    </reaction>
</comment>
<evidence type="ECO:0000313" key="7">
    <source>
        <dbReference type="EMBL" id="RUM99894.1"/>
    </source>
</evidence>
<dbReference type="GO" id="GO:0009007">
    <property type="term" value="F:site-specific DNA-methyltransferase (adenine-specific) activity"/>
    <property type="evidence" value="ECO:0007669"/>
    <property type="project" value="UniProtKB-EC"/>
</dbReference>
<keyword evidence="8" id="KW-1185">Reference proteome</keyword>